<keyword evidence="4" id="KW-1185">Reference proteome</keyword>
<evidence type="ECO:0000313" key="4">
    <source>
        <dbReference type="Proteomes" id="UP001461498"/>
    </source>
</evidence>
<gene>
    <name evidence="3" type="ORF">O3M35_007616</name>
</gene>
<keyword evidence="2" id="KW-0732">Signal</keyword>
<feature type="region of interest" description="Disordered" evidence="1">
    <location>
        <begin position="244"/>
        <end position="271"/>
    </location>
</feature>
<feature type="chain" id="PRO_5043968232" evidence="2">
    <location>
        <begin position="18"/>
        <end position="326"/>
    </location>
</feature>
<accession>A0AAW1DBL8</accession>
<evidence type="ECO:0000256" key="2">
    <source>
        <dbReference type="SAM" id="SignalP"/>
    </source>
</evidence>
<proteinExistence type="predicted"/>
<evidence type="ECO:0000313" key="3">
    <source>
        <dbReference type="EMBL" id="KAK9507842.1"/>
    </source>
</evidence>
<sequence length="326" mass="36652">MRLLLLLQTIYITLSRALSPSDWRPVGQGDPLSDPTHVYSPPMVEHVHYWLEPRHRPRVDIPGTNKGPPMGFSQVYQHYQKHPQPYLEANPYRNSYNGPSKDLPMEHFSDLHSTSLHENHPFPHRTYYHSNHDPLHQSFNRDTYTHIESIPLTLSDEKQIIYEISSPLPPTTSLSNEIISLSLKPPPQHAVTVGQIAGWPQISTHLQPSNTNNQLITTNSINNYFKNQYTSSGLSTVPVKTADLSSSATTTSTTTTTTTTTTTKPPTTTPPVSLVIEGHSKVKKYGPLPDSTKTIQLLNHNHLTNKNDRQDCIDLPIAKVKEINKS</sequence>
<comment type="caution">
    <text evidence="3">The sequence shown here is derived from an EMBL/GenBank/DDBJ whole genome shotgun (WGS) entry which is preliminary data.</text>
</comment>
<dbReference type="EMBL" id="JAPXFL010000004">
    <property type="protein sequence ID" value="KAK9507842.1"/>
    <property type="molecule type" value="Genomic_DNA"/>
</dbReference>
<organism evidence="3 4">
    <name type="scientific">Rhynocoris fuscipes</name>
    <dbReference type="NCBI Taxonomy" id="488301"/>
    <lineage>
        <taxon>Eukaryota</taxon>
        <taxon>Metazoa</taxon>
        <taxon>Ecdysozoa</taxon>
        <taxon>Arthropoda</taxon>
        <taxon>Hexapoda</taxon>
        <taxon>Insecta</taxon>
        <taxon>Pterygota</taxon>
        <taxon>Neoptera</taxon>
        <taxon>Paraneoptera</taxon>
        <taxon>Hemiptera</taxon>
        <taxon>Heteroptera</taxon>
        <taxon>Panheteroptera</taxon>
        <taxon>Cimicomorpha</taxon>
        <taxon>Reduviidae</taxon>
        <taxon>Harpactorinae</taxon>
        <taxon>Harpactorini</taxon>
        <taxon>Rhynocoris</taxon>
    </lineage>
</organism>
<feature type="compositionally biased region" description="Low complexity" evidence="1">
    <location>
        <begin position="245"/>
        <end position="266"/>
    </location>
</feature>
<name>A0AAW1DBL8_9HEMI</name>
<evidence type="ECO:0000256" key="1">
    <source>
        <dbReference type="SAM" id="MobiDB-lite"/>
    </source>
</evidence>
<feature type="signal peptide" evidence="2">
    <location>
        <begin position="1"/>
        <end position="17"/>
    </location>
</feature>
<dbReference type="Proteomes" id="UP001461498">
    <property type="component" value="Unassembled WGS sequence"/>
</dbReference>
<reference evidence="3 4" key="1">
    <citation type="submission" date="2022-12" db="EMBL/GenBank/DDBJ databases">
        <title>Chromosome-level genome assembly of true bugs.</title>
        <authorList>
            <person name="Ma L."/>
            <person name="Li H."/>
        </authorList>
    </citation>
    <scope>NUCLEOTIDE SEQUENCE [LARGE SCALE GENOMIC DNA]</scope>
    <source>
        <strain evidence="3">Lab_2022b</strain>
    </source>
</reference>
<protein>
    <submittedName>
        <fullName evidence="3">Uncharacterized protein</fullName>
    </submittedName>
</protein>
<dbReference type="AlphaFoldDB" id="A0AAW1DBL8"/>